<organism evidence="1 2">
    <name type="scientific">Dyella mobilis</name>
    <dbReference type="NCBI Taxonomy" id="1849582"/>
    <lineage>
        <taxon>Bacteria</taxon>
        <taxon>Pseudomonadati</taxon>
        <taxon>Pseudomonadota</taxon>
        <taxon>Gammaproteobacteria</taxon>
        <taxon>Lysobacterales</taxon>
        <taxon>Rhodanobacteraceae</taxon>
        <taxon>Dyella</taxon>
    </lineage>
</organism>
<name>A0ABS2KKQ2_9GAMM</name>
<proteinExistence type="predicted"/>
<gene>
    <name evidence="1" type="ORF">ISS99_18920</name>
</gene>
<dbReference type="RefSeq" id="WP_204633159.1">
    <property type="nucleotide sequence ID" value="NZ_BSOC01000001.1"/>
</dbReference>
<sequence>MKEFRRKCPNPATRFSWSRVMGDSGGVTYRLFRRDHKGALHLAIWRFKPDDSRDAMMRKLCEMRHELLERVDKIELHLLGVAS</sequence>
<evidence type="ECO:0000313" key="1">
    <source>
        <dbReference type="EMBL" id="MBM7131600.1"/>
    </source>
</evidence>
<keyword evidence="2" id="KW-1185">Reference proteome</keyword>
<dbReference type="EMBL" id="JADIKF010000040">
    <property type="protein sequence ID" value="MBM7131600.1"/>
    <property type="molecule type" value="Genomic_DNA"/>
</dbReference>
<dbReference type="Proteomes" id="UP001430193">
    <property type="component" value="Unassembled WGS sequence"/>
</dbReference>
<comment type="caution">
    <text evidence="1">The sequence shown here is derived from an EMBL/GenBank/DDBJ whole genome shotgun (WGS) entry which is preliminary data.</text>
</comment>
<protein>
    <submittedName>
        <fullName evidence="1">Uncharacterized protein</fullName>
    </submittedName>
</protein>
<evidence type="ECO:0000313" key="2">
    <source>
        <dbReference type="Proteomes" id="UP001430193"/>
    </source>
</evidence>
<reference evidence="1" key="1">
    <citation type="submission" date="2020-10" db="EMBL/GenBank/DDBJ databases">
        <title>Phylogeny of dyella-like bacteria.</title>
        <authorList>
            <person name="Fu J."/>
        </authorList>
    </citation>
    <scope>NUCLEOTIDE SEQUENCE</scope>
    <source>
        <strain evidence="1">DHON07</strain>
    </source>
</reference>
<accession>A0ABS2KKQ2</accession>